<dbReference type="InterPro" id="IPR046335">
    <property type="entry name" value="LacI/GalR-like_sensor"/>
</dbReference>
<dbReference type="AlphaFoldDB" id="A0A852T2Q8"/>
<proteinExistence type="predicted"/>
<dbReference type="PANTHER" id="PTHR30146">
    <property type="entry name" value="LACI-RELATED TRANSCRIPTIONAL REPRESSOR"/>
    <property type="match status" value="1"/>
</dbReference>
<comment type="caution">
    <text evidence="5">The sequence shown here is derived from an EMBL/GenBank/DDBJ whole genome shotgun (WGS) entry which is preliminary data.</text>
</comment>
<evidence type="ECO:0000256" key="1">
    <source>
        <dbReference type="ARBA" id="ARBA00023015"/>
    </source>
</evidence>
<evidence type="ECO:0000313" key="5">
    <source>
        <dbReference type="EMBL" id="NYD75926.1"/>
    </source>
</evidence>
<dbReference type="InterPro" id="IPR028082">
    <property type="entry name" value="Peripla_BP_I"/>
</dbReference>
<dbReference type="SUPFAM" id="SSF47413">
    <property type="entry name" value="lambda repressor-like DNA-binding domains"/>
    <property type="match status" value="1"/>
</dbReference>
<dbReference type="Proteomes" id="UP000589620">
    <property type="component" value="Unassembled WGS sequence"/>
</dbReference>
<dbReference type="GO" id="GO:0003700">
    <property type="term" value="F:DNA-binding transcription factor activity"/>
    <property type="evidence" value="ECO:0007669"/>
    <property type="project" value="TreeGrafter"/>
</dbReference>
<dbReference type="Gene3D" id="1.10.260.40">
    <property type="entry name" value="lambda repressor-like DNA-binding domains"/>
    <property type="match status" value="1"/>
</dbReference>
<dbReference type="Gene3D" id="3.40.50.2300">
    <property type="match status" value="2"/>
</dbReference>
<dbReference type="Pfam" id="PF00356">
    <property type="entry name" value="LacI"/>
    <property type="match status" value="1"/>
</dbReference>
<dbReference type="EMBL" id="JACCBJ010000001">
    <property type="protein sequence ID" value="NYD75926.1"/>
    <property type="molecule type" value="Genomic_DNA"/>
</dbReference>
<gene>
    <name evidence="5" type="ORF">BJ963_003445</name>
</gene>
<dbReference type="CDD" id="cd01392">
    <property type="entry name" value="HTH_LacI"/>
    <property type="match status" value="1"/>
</dbReference>
<accession>A0A852T2Q8</accession>
<evidence type="ECO:0000256" key="3">
    <source>
        <dbReference type="ARBA" id="ARBA00023163"/>
    </source>
</evidence>
<dbReference type="InterPro" id="IPR010982">
    <property type="entry name" value="Lambda_DNA-bd_dom_sf"/>
</dbReference>
<keyword evidence="6" id="KW-1185">Reference proteome</keyword>
<dbReference type="SMART" id="SM00354">
    <property type="entry name" value="HTH_LACI"/>
    <property type="match status" value="1"/>
</dbReference>
<dbReference type="Pfam" id="PF13377">
    <property type="entry name" value="Peripla_BP_3"/>
    <property type="match status" value="1"/>
</dbReference>
<evidence type="ECO:0000313" key="6">
    <source>
        <dbReference type="Proteomes" id="UP000589620"/>
    </source>
</evidence>
<name>A0A852T2Q8_9MICO</name>
<evidence type="ECO:0000259" key="4">
    <source>
        <dbReference type="PROSITE" id="PS50932"/>
    </source>
</evidence>
<dbReference type="RefSeq" id="WP_246298098.1">
    <property type="nucleotide sequence ID" value="NZ_BAAAPX010000001.1"/>
</dbReference>
<dbReference type="PROSITE" id="PS50932">
    <property type="entry name" value="HTH_LACI_2"/>
    <property type="match status" value="1"/>
</dbReference>
<dbReference type="PANTHER" id="PTHR30146:SF109">
    <property type="entry name" value="HTH-TYPE TRANSCRIPTIONAL REGULATOR GALS"/>
    <property type="match status" value="1"/>
</dbReference>
<dbReference type="GO" id="GO:0000976">
    <property type="term" value="F:transcription cis-regulatory region binding"/>
    <property type="evidence" value="ECO:0007669"/>
    <property type="project" value="TreeGrafter"/>
</dbReference>
<protein>
    <submittedName>
        <fullName evidence="5">DNA-binding LacI/PurR family transcriptional regulator</fullName>
    </submittedName>
</protein>
<keyword evidence="3" id="KW-0804">Transcription</keyword>
<sequence>MAATLHDVSRLAGVSIKTVSNVINDYPYVRDSTRQRVLAAIAELDYTPNLSARSLRSGRTNVISLLIPELRNAYFAELADSVMRAARERGLSVLIEQFGNDRASELSVLRNRSGRMVDGILYSVLGLDESDRDTIAEVSTPMVLLGERIFNGPKDHVTMQNVEGSRAATELVLAGGRRRVLAIGAHPGEVIGSAGLRLAGYREALAAAGVAFDERFVVPAGTWHRADGARAMRAFLETGLAFDAVVAFNDTLALGALRVLQEAGYRVPEDVALIGFDDIDETHYSMPTLSTIDPGRDEIARRAVELLVRRIDEDADTREPEEIAVPFRVIQRESTPPVLTGVPADRGAAAVGAAGLGAEAVGPALVGPEA</sequence>
<evidence type="ECO:0000256" key="2">
    <source>
        <dbReference type="ARBA" id="ARBA00023125"/>
    </source>
</evidence>
<feature type="domain" description="HTH lacI-type" evidence="4">
    <location>
        <begin position="3"/>
        <end position="57"/>
    </location>
</feature>
<dbReference type="SUPFAM" id="SSF53822">
    <property type="entry name" value="Periplasmic binding protein-like I"/>
    <property type="match status" value="1"/>
</dbReference>
<reference evidence="5 6" key="1">
    <citation type="submission" date="2020-07" db="EMBL/GenBank/DDBJ databases">
        <title>Sequencing the genomes of 1000 actinobacteria strains.</title>
        <authorList>
            <person name="Klenk H.-P."/>
        </authorList>
    </citation>
    <scope>NUCLEOTIDE SEQUENCE [LARGE SCALE GENOMIC DNA]</scope>
    <source>
        <strain evidence="5 6">DSM 23871</strain>
    </source>
</reference>
<dbReference type="InterPro" id="IPR000843">
    <property type="entry name" value="HTH_LacI"/>
</dbReference>
<keyword evidence="1" id="KW-0805">Transcription regulation</keyword>
<organism evidence="5 6">
    <name type="scientific">Leifsonia soli</name>
    <dbReference type="NCBI Taxonomy" id="582665"/>
    <lineage>
        <taxon>Bacteria</taxon>
        <taxon>Bacillati</taxon>
        <taxon>Actinomycetota</taxon>
        <taxon>Actinomycetes</taxon>
        <taxon>Micrococcales</taxon>
        <taxon>Microbacteriaceae</taxon>
        <taxon>Leifsonia</taxon>
    </lineage>
</organism>
<keyword evidence="2 5" id="KW-0238">DNA-binding</keyword>
<dbReference type="CDD" id="cd06267">
    <property type="entry name" value="PBP1_LacI_sugar_binding-like"/>
    <property type="match status" value="1"/>
</dbReference>